<keyword evidence="1" id="KW-1133">Transmembrane helix</keyword>
<feature type="transmembrane region" description="Helical" evidence="1">
    <location>
        <begin position="52"/>
        <end position="72"/>
    </location>
</feature>
<protein>
    <recommendedName>
        <fullName evidence="3">TLC domain-containing protein</fullName>
    </recommendedName>
</protein>
<feature type="transmembrane region" description="Helical" evidence="1">
    <location>
        <begin position="147"/>
        <end position="164"/>
    </location>
</feature>
<organism evidence="2">
    <name type="scientific">viral metagenome</name>
    <dbReference type="NCBI Taxonomy" id="1070528"/>
    <lineage>
        <taxon>unclassified sequences</taxon>
        <taxon>metagenomes</taxon>
        <taxon>organismal metagenomes</taxon>
    </lineage>
</organism>
<feature type="transmembrane region" description="Helical" evidence="1">
    <location>
        <begin position="176"/>
        <end position="193"/>
    </location>
</feature>
<feature type="transmembrane region" description="Helical" evidence="1">
    <location>
        <begin position="104"/>
        <end position="127"/>
    </location>
</feature>
<reference evidence="2" key="1">
    <citation type="journal article" date="2020" name="Nature">
        <title>Giant virus diversity and host interactions through global metagenomics.</title>
        <authorList>
            <person name="Schulz F."/>
            <person name="Roux S."/>
            <person name="Paez-Espino D."/>
            <person name="Jungbluth S."/>
            <person name="Walsh D.A."/>
            <person name="Denef V.J."/>
            <person name="McMahon K.D."/>
            <person name="Konstantinidis K.T."/>
            <person name="Eloe-Fadrosh E.A."/>
            <person name="Kyrpides N.C."/>
            <person name="Woyke T."/>
        </authorList>
    </citation>
    <scope>NUCLEOTIDE SEQUENCE</scope>
    <source>
        <strain evidence="2">GVMAG-M-3300024258-14</strain>
    </source>
</reference>
<accession>A0A6C0IQV0</accession>
<dbReference type="EMBL" id="MN740211">
    <property type="protein sequence ID" value="QHT93893.1"/>
    <property type="molecule type" value="Genomic_DNA"/>
</dbReference>
<evidence type="ECO:0000313" key="2">
    <source>
        <dbReference type="EMBL" id="QHT93893.1"/>
    </source>
</evidence>
<dbReference type="AlphaFoldDB" id="A0A6C0IQV0"/>
<evidence type="ECO:0000256" key="1">
    <source>
        <dbReference type="SAM" id="Phobius"/>
    </source>
</evidence>
<sequence>MEKVIKNNKKYLGNCLKENQEKIQRNALSSLNAIGSIILTLLYLITKNDMTLMTAILFPLIFYIYDTYYLWFHKEQTGFKYIVHHLTAIYSLQCIYLSKYDTQIIIFLAFLCTELSNIPLYYVYHFLKTNDIKDIEYYKKLLNIKKIQLILYTSLRIFCCGYLFLKVFEKCKHKPVLTLSFILIYFMGAYWLNHQIKGYFKTQKEYEELLKNENKM</sequence>
<keyword evidence="1" id="KW-0812">Transmembrane</keyword>
<name>A0A6C0IQV0_9ZZZZ</name>
<feature type="transmembrane region" description="Helical" evidence="1">
    <location>
        <begin position="27"/>
        <end position="46"/>
    </location>
</feature>
<proteinExistence type="predicted"/>
<keyword evidence="1" id="KW-0472">Membrane</keyword>
<evidence type="ECO:0008006" key="3">
    <source>
        <dbReference type="Google" id="ProtNLM"/>
    </source>
</evidence>